<comment type="caution">
    <text evidence="2">The sequence shown here is derived from an EMBL/GenBank/DDBJ whole genome shotgun (WGS) entry which is preliminary data.</text>
</comment>
<dbReference type="OrthoDB" id="574450at2"/>
<keyword evidence="1" id="KW-0812">Transmembrane</keyword>
<feature type="transmembrane region" description="Helical" evidence="1">
    <location>
        <begin position="64"/>
        <end position="86"/>
    </location>
</feature>
<accession>A0A3S1AP91</accession>
<protein>
    <submittedName>
        <fullName evidence="2">Uncharacterized protein</fullName>
    </submittedName>
</protein>
<evidence type="ECO:0000256" key="1">
    <source>
        <dbReference type="SAM" id="Phobius"/>
    </source>
</evidence>
<sequence>MKTAEKLASFWLLTLGLMFLSISATGILQKKSTEQPVFAPINDNNPVYELPNTSNYALVDSSSAVAGIVFGIPSSVLGGWLALSLYRRNKDEKKALQQQTAERLQYIFYRMVQENHGRVTLLGFAMQSQLPPATAKDYLDNRAKEFNANFKISEEGSVSYLFDI</sequence>
<evidence type="ECO:0000313" key="3">
    <source>
        <dbReference type="Proteomes" id="UP000271624"/>
    </source>
</evidence>
<organism evidence="2 3">
    <name type="scientific">Dulcicalothrix desertica PCC 7102</name>
    <dbReference type="NCBI Taxonomy" id="232991"/>
    <lineage>
        <taxon>Bacteria</taxon>
        <taxon>Bacillati</taxon>
        <taxon>Cyanobacteriota</taxon>
        <taxon>Cyanophyceae</taxon>
        <taxon>Nostocales</taxon>
        <taxon>Calotrichaceae</taxon>
        <taxon>Dulcicalothrix</taxon>
    </lineage>
</organism>
<dbReference type="RefSeq" id="WP_127081734.1">
    <property type="nucleotide sequence ID" value="NZ_RSCL01000007.1"/>
</dbReference>
<dbReference type="AlphaFoldDB" id="A0A3S1AP91"/>
<gene>
    <name evidence="2" type="ORF">DSM106972_032560</name>
</gene>
<proteinExistence type="predicted"/>
<reference evidence="2" key="2">
    <citation type="journal article" date="2019" name="Genome Biol. Evol.">
        <title>Day and night: Metabolic profiles and evolutionary relationships of six axenic non-marine cyanobacteria.</title>
        <authorList>
            <person name="Will S.E."/>
            <person name="Henke P."/>
            <person name="Boedeker C."/>
            <person name="Huang S."/>
            <person name="Brinkmann H."/>
            <person name="Rohde M."/>
            <person name="Jarek M."/>
            <person name="Friedl T."/>
            <person name="Seufert S."/>
            <person name="Schumacher M."/>
            <person name="Overmann J."/>
            <person name="Neumann-Schaal M."/>
            <person name="Petersen J."/>
        </authorList>
    </citation>
    <scope>NUCLEOTIDE SEQUENCE [LARGE SCALE GENOMIC DNA]</scope>
    <source>
        <strain evidence="2">PCC 7102</strain>
    </source>
</reference>
<dbReference type="EMBL" id="RSCL01000007">
    <property type="protein sequence ID" value="RUT06050.1"/>
    <property type="molecule type" value="Genomic_DNA"/>
</dbReference>
<evidence type="ECO:0000313" key="2">
    <source>
        <dbReference type="EMBL" id="RUT06050.1"/>
    </source>
</evidence>
<dbReference type="Proteomes" id="UP000271624">
    <property type="component" value="Unassembled WGS sequence"/>
</dbReference>
<reference evidence="2" key="1">
    <citation type="submission" date="2018-12" db="EMBL/GenBank/DDBJ databases">
        <authorList>
            <person name="Will S."/>
            <person name="Neumann-Schaal M."/>
            <person name="Henke P."/>
        </authorList>
    </citation>
    <scope>NUCLEOTIDE SEQUENCE</scope>
    <source>
        <strain evidence="2">PCC 7102</strain>
    </source>
</reference>
<name>A0A3S1AP91_9CYAN</name>
<keyword evidence="3" id="KW-1185">Reference proteome</keyword>
<keyword evidence="1" id="KW-1133">Transmembrane helix</keyword>
<keyword evidence="1" id="KW-0472">Membrane</keyword>